<dbReference type="Proteomes" id="UP001374535">
    <property type="component" value="Chromosome 1"/>
</dbReference>
<dbReference type="AlphaFoldDB" id="A0AAQ3P5I5"/>
<name>A0AAQ3P5I5_VIGMU</name>
<protein>
    <submittedName>
        <fullName evidence="1">Uncharacterized protein</fullName>
    </submittedName>
</protein>
<organism evidence="1 2">
    <name type="scientific">Vigna mungo</name>
    <name type="common">Black gram</name>
    <name type="synonym">Phaseolus mungo</name>
    <dbReference type="NCBI Taxonomy" id="3915"/>
    <lineage>
        <taxon>Eukaryota</taxon>
        <taxon>Viridiplantae</taxon>
        <taxon>Streptophyta</taxon>
        <taxon>Embryophyta</taxon>
        <taxon>Tracheophyta</taxon>
        <taxon>Spermatophyta</taxon>
        <taxon>Magnoliopsida</taxon>
        <taxon>eudicotyledons</taxon>
        <taxon>Gunneridae</taxon>
        <taxon>Pentapetalae</taxon>
        <taxon>rosids</taxon>
        <taxon>fabids</taxon>
        <taxon>Fabales</taxon>
        <taxon>Fabaceae</taxon>
        <taxon>Papilionoideae</taxon>
        <taxon>50 kb inversion clade</taxon>
        <taxon>NPAAA clade</taxon>
        <taxon>indigoferoid/millettioid clade</taxon>
        <taxon>Phaseoleae</taxon>
        <taxon>Vigna</taxon>
    </lineage>
</organism>
<gene>
    <name evidence="1" type="ORF">V8G54_000950</name>
</gene>
<dbReference type="EMBL" id="CP144700">
    <property type="protein sequence ID" value="WVZ22406.1"/>
    <property type="molecule type" value="Genomic_DNA"/>
</dbReference>
<evidence type="ECO:0000313" key="2">
    <source>
        <dbReference type="Proteomes" id="UP001374535"/>
    </source>
</evidence>
<evidence type="ECO:0000313" key="1">
    <source>
        <dbReference type="EMBL" id="WVZ22406.1"/>
    </source>
</evidence>
<proteinExistence type="predicted"/>
<keyword evidence="2" id="KW-1185">Reference proteome</keyword>
<accession>A0AAQ3P5I5</accession>
<reference evidence="1 2" key="1">
    <citation type="journal article" date="2023" name="Life. Sci Alliance">
        <title>Evolutionary insights into 3D genome organization and epigenetic landscape of Vigna mungo.</title>
        <authorList>
            <person name="Junaid A."/>
            <person name="Singh B."/>
            <person name="Bhatia S."/>
        </authorList>
    </citation>
    <scope>NUCLEOTIDE SEQUENCE [LARGE SCALE GENOMIC DNA]</scope>
    <source>
        <strain evidence="1">Urdbean</strain>
    </source>
</reference>
<sequence length="112" mass="13556">MNRSFRRNKHCVHGIVYHSFSNKVVVKDHWDVQLLEFFFWSNSTKHKQLRSPNCPRRHYHFTMPIICQNSFMLFPILILENNPHSFWFLSFCIKHNLLDSGIDQNSKFFMVP</sequence>